<proteinExistence type="predicted"/>
<evidence type="ECO:0000313" key="3">
    <source>
        <dbReference type="Proteomes" id="UP001150924"/>
    </source>
</evidence>
<accession>A0A9X3IYN0</accession>
<dbReference type="EMBL" id="JAPNKE010000002">
    <property type="protein sequence ID" value="MCY1008200.1"/>
    <property type="molecule type" value="Genomic_DNA"/>
</dbReference>
<keyword evidence="3" id="KW-1185">Reference proteome</keyword>
<name>A0A9X3IYN0_9BACT</name>
<gene>
    <name evidence="2" type="ORF">OV079_22095</name>
</gene>
<comment type="caution">
    <text evidence="2">The sequence shown here is derived from an EMBL/GenBank/DDBJ whole genome shotgun (WGS) entry which is preliminary data.</text>
</comment>
<sequence length="66" mass="7045">MITWGPPGASSSARKLRPSAGSTPSVGSRSCEYICTETYSGSPFPVSVMKSKANAAKSENAWFWSR</sequence>
<evidence type="ECO:0000313" key="2">
    <source>
        <dbReference type="EMBL" id="MCY1008200.1"/>
    </source>
</evidence>
<feature type="region of interest" description="Disordered" evidence="1">
    <location>
        <begin position="1"/>
        <end position="29"/>
    </location>
</feature>
<organism evidence="2 3">
    <name type="scientific">Nannocystis pusilla</name>
    <dbReference type="NCBI Taxonomy" id="889268"/>
    <lineage>
        <taxon>Bacteria</taxon>
        <taxon>Pseudomonadati</taxon>
        <taxon>Myxococcota</taxon>
        <taxon>Polyangia</taxon>
        <taxon>Nannocystales</taxon>
        <taxon>Nannocystaceae</taxon>
        <taxon>Nannocystis</taxon>
    </lineage>
</organism>
<dbReference type="Proteomes" id="UP001150924">
    <property type="component" value="Unassembled WGS sequence"/>
</dbReference>
<protein>
    <submittedName>
        <fullName evidence="2">Uncharacterized protein</fullName>
    </submittedName>
</protein>
<dbReference type="AlphaFoldDB" id="A0A9X3IYN0"/>
<evidence type="ECO:0000256" key="1">
    <source>
        <dbReference type="SAM" id="MobiDB-lite"/>
    </source>
</evidence>
<reference evidence="2" key="1">
    <citation type="submission" date="2022-11" db="EMBL/GenBank/DDBJ databases">
        <title>Minimal conservation of predation-associated metabolite biosynthetic gene clusters underscores biosynthetic potential of Myxococcota including descriptions for ten novel species: Archangium lansinium sp. nov., Myxococcus landrumus sp. nov., Nannocystis bai.</title>
        <authorList>
            <person name="Ahearne A."/>
            <person name="Stevens C."/>
            <person name="Phillips K."/>
        </authorList>
    </citation>
    <scope>NUCLEOTIDE SEQUENCE</scope>
    <source>
        <strain evidence="2">Na p29</strain>
    </source>
</reference>